<name>A0A016QR96_9DEIO</name>
<dbReference type="STRING" id="1476583.DEIPH_ctg021orf0077"/>
<evidence type="ECO:0000313" key="1">
    <source>
        <dbReference type="EMBL" id="EYB68558.1"/>
    </source>
</evidence>
<keyword evidence="2" id="KW-1185">Reference proteome</keyword>
<dbReference type="EMBL" id="JHAC01000021">
    <property type="protein sequence ID" value="EYB68558.1"/>
    <property type="molecule type" value="Genomic_DNA"/>
</dbReference>
<proteinExistence type="predicted"/>
<dbReference type="Proteomes" id="UP000020492">
    <property type="component" value="Unassembled WGS sequence"/>
</dbReference>
<gene>
    <name evidence="1" type="ORF">DEIPH_ctg021orf0077</name>
</gene>
<accession>A0A016QR96</accession>
<dbReference type="RefSeq" id="WP_034355931.1">
    <property type="nucleotide sequence ID" value="NZ_JHAC01000021.1"/>
</dbReference>
<evidence type="ECO:0000313" key="2">
    <source>
        <dbReference type="Proteomes" id="UP000020492"/>
    </source>
</evidence>
<reference evidence="1 2" key="1">
    <citation type="submission" date="2014-03" db="EMBL/GenBank/DDBJ databases">
        <title>Draft genome sequence of Deinococcus phoenicis 1P10ME.</title>
        <authorList>
            <person name="Stepanov V.G."/>
            <person name="Vaishampayan P."/>
            <person name="Venkateswaran K."/>
            <person name="Fox G.E."/>
        </authorList>
    </citation>
    <scope>NUCLEOTIDE SEQUENCE [LARGE SCALE GENOMIC DNA]</scope>
    <source>
        <strain evidence="1 2">1P10ME</strain>
    </source>
</reference>
<dbReference type="AlphaFoldDB" id="A0A016QR96"/>
<protein>
    <submittedName>
        <fullName evidence="1">Uncharacterized protein</fullName>
    </submittedName>
</protein>
<sequence length="90" mass="9750">MDFFQLDRDERARARPLPALNAVLLQALAGSLPAHDYAYIRAGRALRATYLPPEQERLAQEEAVRGGWLTGAGNLTEAGRSAAFALLAVT</sequence>
<comment type="caution">
    <text evidence="1">The sequence shown here is derived from an EMBL/GenBank/DDBJ whole genome shotgun (WGS) entry which is preliminary data.</text>
</comment>
<organism evidence="1 2">
    <name type="scientific">Deinococcus phoenicis</name>
    <dbReference type="NCBI Taxonomy" id="1476583"/>
    <lineage>
        <taxon>Bacteria</taxon>
        <taxon>Thermotogati</taxon>
        <taxon>Deinococcota</taxon>
        <taxon>Deinococci</taxon>
        <taxon>Deinococcales</taxon>
        <taxon>Deinococcaceae</taxon>
        <taxon>Deinococcus</taxon>
    </lineage>
</organism>
<dbReference type="PATRIC" id="fig|1476583.3.peg.1397"/>